<feature type="domain" description="ABC transmembrane type-2" evidence="7">
    <location>
        <begin position="19"/>
        <end position="249"/>
    </location>
</feature>
<keyword evidence="9" id="KW-1185">Reference proteome</keyword>
<feature type="transmembrane region" description="Helical" evidence="6">
    <location>
        <begin position="55"/>
        <end position="74"/>
    </location>
</feature>
<dbReference type="GO" id="GO:0046677">
    <property type="term" value="P:response to antibiotic"/>
    <property type="evidence" value="ECO:0007669"/>
    <property type="project" value="UniProtKB-KW"/>
</dbReference>
<dbReference type="InterPro" id="IPR051784">
    <property type="entry name" value="Nod_factor_ABC_transporter"/>
</dbReference>
<dbReference type="RefSeq" id="WP_167025935.1">
    <property type="nucleotide sequence ID" value="NZ_CP050177.1"/>
</dbReference>
<keyword evidence="2 6" id="KW-0812">Transmembrane</keyword>
<dbReference type="PANTHER" id="PTHR43229">
    <property type="entry name" value="NODULATION PROTEIN J"/>
    <property type="match status" value="1"/>
</dbReference>
<keyword evidence="6" id="KW-0813">Transport</keyword>
<comment type="subcellular location">
    <subcellularLocation>
        <location evidence="6">Cell membrane</location>
        <topology evidence="6">Multi-pass membrane protein</topology>
    </subcellularLocation>
    <subcellularLocation>
        <location evidence="1">Membrane</location>
        <topology evidence="1">Multi-pass membrane protein</topology>
    </subcellularLocation>
</comment>
<evidence type="ECO:0000259" key="7">
    <source>
        <dbReference type="PROSITE" id="PS51012"/>
    </source>
</evidence>
<keyword evidence="6" id="KW-1003">Cell membrane</keyword>
<sequence length="252" mass="27316">MPAATMVERNLMIYRHTWPLLLAEVFEPVLYLLSFGVGIGHLVGHVPGLPDPSTGYAEFVAPALLATAAMNGAMNETTFNMFGKLRTDRTYESILTTPMTVRDVALGEVAWALLRGTLVTAGFLVVVTALGLVHSPWALLVVPGALLIGFAFAAVGLAVVTFLRDWQDFQFIQLAMLPMFLFATTFYPLDVYPRPLRVVVECLPLYQSVELLRGPFLGEAGTGLIVPVLYLLALGGLGLAVAARRLEGILRT</sequence>
<dbReference type="PIRSF" id="PIRSF006648">
    <property type="entry name" value="DrrB"/>
    <property type="match status" value="1"/>
</dbReference>
<keyword evidence="4 6" id="KW-0472">Membrane</keyword>
<gene>
    <name evidence="8" type="ORF">HA039_08075</name>
</gene>
<keyword evidence="3 6" id="KW-1133">Transmembrane helix</keyword>
<dbReference type="GO" id="GO:0043190">
    <property type="term" value="C:ATP-binding cassette (ABC) transporter complex"/>
    <property type="evidence" value="ECO:0007669"/>
    <property type="project" value="InterPro"/>
</dbReference>
<protein>
    <recommendedName>
        <fullName evidence="6">Transport permease protein</fullName>
    </recommendedName>
</protein>
<evidence type="ECO:0000256" key="4">
    <source>
        <dbReference type="ARBA" id="ARBA00023136"/>
    </source>
</evidence>
<evidence type="ECO:0000313" key="9">
    <source>
        <dbReference type="Proteomes" id="UP000501179"/>
    </source>
</evidence>
<dbReference type="InterPro" id="IPR013525">
    <property type="entry name" value="ABC2_TM"/>
</dbReference>
<comment type="similarity">
    <text evidence="6">Belongs to the ABC-2 integral membrane protein family.</text>
</comment>
<name>A0A6G9GW14_9ACTN</name>
<keyword evidence="5" id="KW-0046">Antibiotic resistance</keyword>
<dbReference type="PANTHER" id="PTHR43229:SF2">
    <property type="entry name" value="NODULATION PROTEIN J"/>
    <property type="match status" value="1"/>
</dbReference>
<dbReference type="KEGG" id="slia:HA039_08075"/>
<dbReference type="Proteomes" id="UP000501179">
    <property type="component" value="Chromosome"/>
</dbReference>
<evidence type="ECO:0000256" key="3">
    <source>
        <dbReference type="ARBA" id="ARBA00022989"/>
    </source>
</evidence>
<dbReference type="PRINTS" id="PR00164">
    <property type="entry name" value="ABC2TRNSPORT"/>
</dbReference>
<dbReference type="GO" id="GO:0140359">
    <property type="term" value="F:ABC-type transporter activity"/>
    <property type="evidence" value="ECO:0007669"/>
    <property type="project" value="InterPro"/>
</dbReference>
<dbReference type="InterPro" id="IPR047817">
    <property type="entry name" value="ABC2_TM_bact-type"/>
</dbReference>
<dbReference type="EMBL" id="CP050177">
    <property type="protein sequence ID" value="QIQ02266.1"/>
    <property type="molecule type" value="Genomic_DNA"/>
</dbReference>
<accession>A0A6G9GW14</accession>
<feature type="transmembrane region" description="Helical" evidence="6">
    <location>
        <begin position="224"/>
        <end position="243"/>
    </location>
</feature>
<feature type="transmembrane region" description="Helical" evidence="6">
    <location>
        <begin position="137"/>
        <end position="159"/>
    </location>
</feature>
<reference evidence="8 9" key="1">
    <citation type="submission" date="2020-03" db="EMBL/GenBank/DDBJ databases">
        <title>A novel species.</title>
        <authorList>
            <person name="Gao J."/>
        </authorList>
    </citation>
    <scope>NUCLEOTIDE SEQUENCE [LARGE SCALE GENOMIC DNA]</scope>
    <source>
        <strain evidence="8 9">QMT-12</strain>
    </source>
</reference>
<dbReference type="AlphaFoldDB" id="A0A6G9GW14"/>
<dbReference type="Pfam" id="PF01061">
    <property type="entry name" value="ABC2_membrane"/>
    <property type="match status" value="1"/>
</dbReference>
<evidence type="ECO:0000256" key="2">
    <source>
        <dbReference type="ARBA" id="ARBA00022692"/>
    </source>
</evidence>
<feature type="transmembrane region" description="Helical" evidence="6">
    <location>
        <begin position="21"/>
        <end position="43"/>
    </location>
</feature>
<dbReference type="InterPro" id="IPR000412">
    <property type="entry name" value="ABC_2_transport"/>
</dbReference>
<proteinExistence type="inferred from homology"/>
<organism evidence="8 9">
    <name type="scientific">Streptomyces liangshanensis</name>
    <dbReference type="NCBI Taxonomy" id="2717324"/>
    <lineage>
        <taxon>Bacteria</taxon>
        <taxon>Bacillati</taxon>
        <taxon>Actinomycetota</taxon>
        <taxon>Actinomycetes</taxon>
        <taxon>Kitasatosporales</taxon>
        <taxon>Streptomycetaceae</taxon>
        <taxon>Streptomyces</taxon>
    </lineage>
</organism>
<evidence type="ECO:0000313" key="8">
    <source>
        <dbReference type="EMBL" id="QIQ02266.1"/>
    </source>
</evidence>
<evidence type="ECO:0000256" key="6">
    <source>
        <dbReference type="RuleBase" id="RU361157"/>
    </source>
</evidence>
<feature type="transmembrane region" description="Helical" evidence="6">
    <location>
        <begin position="171"/>
        <end position="189"/>
    </location>
</feature>
<dbReference type="PROSITE" id="PS51012">
    <property type="entry name" value="ABC_TM2"/>
    <property type="match status" value="1"/>
</dbReference>
<evidence type="ECO:0000256" key="5">
    <source>
        <dbReference type="ARBA" id="ARBA00023251"/>
    </source>
</evidence>
<feature type="transmembrane region" description="Helical" evidence="6">
    <location>
        <begin position="109"/>
        <end position="131"/>
    </location>
</feature>
<evidence type="ECO:0000256" key="1">
    <source>
        <dbReference type="ARBA" id="ARBA00004141"/>
    </source>
</evidence>